<evidence type="ECO:0000313" key="18">
    <source>
        <dbReference type="EMBL" id="QPR30664.1"/>
    </source>
</evidence>
<evidence type="ECO:0000256" key="16">
    <source>
        <dbReference type="RuleBase" id="RU361274"/>
    </source>
</evidence>
<keyword evidence="12" id="KW-0186">Copper</keyword>
<evidence type="ECO:0000256" key="5">
    <source>
        <dbReference type="ARBA" id="ARBA00007353"/>
    </source>
</evidence>
<evidence type="ECO:0000256" key="2">
    <source>
        <dbReference type="ARBA" id="ARBA00001947"/>
    </source>
</evidence>
<evidence type="ECO:0000256" key="8">
    <source>
        <dbReference type="ARBA" id="ARBA00022723"/>
    </source>
</evidence>
<dbReference type="GO" id="GO:0005507">
    <property type="term" value="F:copper ion binding"/>
    <property type="evidence" value="ECO:0007669"/>
    <property type="project" value="TreeGrafter"/>
</dbReference>
<dbReference type="InterPro" id="IPR003730">
    <property type="entry name" value="Cu_polyphenol_OxRdtase"/>
</dbReference>
<keyword evidence="7" id="KW-0808">Transferase</keyword>
<reference evidence="20 21" key="1">
    <citation type="submission" date="2020-12" db="EMBL/GenBank/DDBJ databases">
        <title>FDA dAtabase for Regulatory Grade micrObial Sequences (FDA-ARGOS): Supporting development and validation of Infectious Disease Dx tests.</title>
        <authorList>
            <person name="Sproer C."/>
            <person name="Gronow S."/>
            <person name="Severitt S."/>
            <person name="Schroder I."/>
            <person name="Tallon L."/>
            <person name="Sadzewicz L."/>
            <person name="Zhao X."/>
            <person name="Boylan J."/>
            <person name="Ott S."/>
            <person name="Bowen H."/>
            <person name="Vavikolanu K."/>
            <person name="Mehta A."/>
            <person name="Aluvathingal J."/>
            <person name="Nadendla S."/>
            <person name="Lowell S."/>
            <person name="Myers T."/>
            <person name="Yan Y."/>
            <person name="Sichtig H."/>
        </authorList>
    </citation>
    <scope>NUCLEOTIDE SEQUENCE [LARGE SCALE GENOMIC DNA]</scope>
    <source>
        <strain evidence="18 20">FDAARGOS_938</strain>
        <strain evidence="19 21">FDAARGOS_991</strain>
    </source>
</reference>
<dbReference type="CDD" id="cd16833">
    <property type="entry name" value="YfiH"/>
    <property type="match status" value="1"/>
</dbReference>
<name>A0AAW9SH72_CORAY</name>
<dbReference type="Proteomes" id="UP001223646">
    <property type="component" value="Unassembled WGS sequence"/>
</dbReference>
<dbReference type="RefSeq" id="WP_197914724.1">
    <property type="nucleotide sequence ID" value="NZ_CP065628.1"/>
</dbReference>
<evidence type="ECO:0000313" key="17">
    <source>
        <dbReference type="EMBL" id="MEO3716552.1"/>
    </source>
</evidence>
<comment type="subunit">
    <text evidence="6">Homodimer.</text>
</comment>
<dbReference type="PANTHER" id="PTHR30616:SF2">
    <property type="entry name" value="PURINE NUCLEOSIDE PHOSPHORYLASE LACC1"/>
    <property type="match status" value="1"/>
</dbReference>
<evidence type="ECO:0000256" key="9">
    <source>
        <dbReference type="ARBA" id="ARBA00022801"/>
    </source>
</evidence>
<comment type="catalytic activity">
    <reaction evidence="15">
        <text>S-methyl-5'-thioadenosine + phosphate = 5-(methylsulfanyl)-alpha-D-ribose 1-phosphate + adenine</text>
        <dbReference type="Rhea" id="RHEA:11852"/>
        <dbReference type="ChEBI" id="CHEBI:16708"/>
        <dbReference type="ChEBI" id="CHEBI:17509"/>
        <dbReference type="ChEBI" id="CHEBI:43474"/>
        <dbReference type="ChEBI" id="CHEBI:58533"/>
        <dbReference type="EC" id="2.4.2.28"/>
    </reaction>
    <physiologicalReaction direction="left-to-right" evidence="15">
        <dbReference type="Rhea" id="RHEA:11853"/>
    </physiologicalReaction>
</comment>
<dbReference type="Proteomes" id="UP000594774">
    <property type="component" value="Chromosome"/>
</dbReference>
<evidence type="ECO:0000256" key="1">
    <source>
        <dbReference type="ARBA" id="ARBA00000553"/>
    </source>
</evidence>
<evidence type="ECO:0000256" key="3">
    <source>
        <dbReference type="ARBA" id="ARBA00001973"/>
    </source>
</evidence>
<protein>
    <recommendedName>
        <fullName evidence="16">Purine nucleoside phosphorylase</fullName>
    </recommendedName>
</protein>
<keyword evidence="11" id="KW-0560">Oxidoreductase</keyword>
<evidence type="ECO:0000256" key="11">
    <source>
        <dbReference type="ARBA" id="ARBA00023002"/>
    </source>
</evidence>
<keyword evidence="21" id="KW-1185">Reference proteome</keyword>
<dbReference type="EMBL" id="CP066023">
    <property type="protein sequence ID" value="QQB82499.1"/>
    <property type="molecule type" value="Genomic_DNA"/>
</dbReference>
<evidence type="ECO:0000313" key="21">
    <source>
        <dbReference type="Proteomes" id="UP000595198"/>
    </source>
</evidence>
<keyword evidence="8" id="KW-0479">Metal-binding</keyword>
<dbReference type="InterPro" id="IPR011324">
    <property type="entry name" value="Cytotoxic_necrot_fac-like_cat"/>
</dbReference>
<evidence type="ECO:0000256" key="12">
    <source>
        <dbReference type="ARBA" id="ARBA00023008"/>
    </source>
</evidence>
<sequence length="240" mass="25984">MTESRRSRKILTNRRGGFSLPPYDSFNLGDHVGDDPSAVERNRQRLADSLGIDRARFVYMEQLHTNTVTVVNEPQTEPVPATDAIVTTTPGLALVVLVADCVPVLLSDDHAGVAAAVHAGRTGARNGIVRKSVEKMIELGATPENIHALLGAAASGHNYEVPESMADDVDKHLPGAKTRTKQGTAGVDVRAGLLRQLYDLGVRHVNVEPSCTIDNEQYFSYRREGKTGRQAGIVILPEQD</sequence>
<evidence type="ECO:0000256" key="14">
    <source>
        <dbReference type="ARBA" id="ARBA00048968"/>
    </source>
</evidence>
<accession>A0AAW9SH72</accession>
<dbReference type="Pfam" id="PF02578">
    <property type="entry name" value="Cu-oxidase_4"/>
    <property type="match status" value="1"/>
</dbReference>
<reference evidence="17" key="2">
    <citation type="submission" date="2023-05" db="EMBL/GenBank/DDBJ databases">
        <authorList>
            <person name="Du J."/>
        </authorList>
    </citation>
    <scope>NUCLEOTIDE SEQUENCE</scope>
    <source>
        <strain evidence="17">UMB1064</strain>
    </source>
</reference>
<dbReference type="InterPro" id="IPR038371">
    <property type="entry name" value="Cu_polyphenol_OxRdtase_sf"/>
</dbReference>
<dbReference type="GO" id="GO:0016787">
    <property type="term" value="F:hydrolase activity"/>
    <property type="evidence" value="ECO:0007669"/>
    <property type="project" value="UniProtKB-KW"/>
</dbReference>
<dbReference type="AlphaFoldDB" id="A0AAW9SH72"/>
<reference evidence="17" key="3">
    <citation type="submission" date="2024-05" db="EMBL/GenBank/DDBJ databases">
        <authorList>
            <person name="Wolfe A."/>
        </authorList>
    </citation>
    <scope>NUCLEOTIDE SEQUENCE</scope>
    <source>
        <strain evidence="17">UMB1064</strain>
    </source>
</reference>
<keyword evidence="9" id="KW-0378">Hydrolase</keyword>
<evidence type="ECO:0000313" key="20">
    <source>
        <dbReference type="Proteomes" id="UP000594774"/>
    </source>
</evidence>
<proteinExistence type="inferred from homology"/>
<evidence type="ECO:0000313" key="22">
    <source>
        <dbReference type="Proteomes" id="UP001223646"/>
    </source>
</evidence>
<comment type="catalytic activity">
    <reaction evidence="13">
        <text>adenosine + H2O + H(+) = inosine + NH4(+)</text>
        <dbReference type="Rhea" id="RHEA:24408"/>
        <dbReference type="ChEBI" id="CHEBI:15377"/>
        <dbReference type="ChEBI" id="CHEBI:15378"/>
        <dbReference type="ChEBI" id="CHEBI:16335"/>
        <dbReference type="ChEBI" id="CHEBI:17596"/>
        <dbReference type="ChEBI" id="CHEBI:28938"/>
        <dbReference type="EC" id="3.5.4.4"/>
    </reaction>
    <physiologicalReaction direction="left-to-right" evidence="13">
        <dbReference type="Rhea" id="RHEA:24409"/>
    </physiologicalReaction>
</comment>
<dbReference type="PANTHER" id="PTHR30616">
    <property type="entry name" value="UNCHARACTERIZED PROTEIN YFIH"/>
    <property type="match status" value="1"/>
</dbReference>
<dbReference type="Gene3D" id="3.60.140.10">
    <property type="entry name" value="CNF1/YfiH-like putative cysteine hydrolases"/>
    <property type="match status" value="1"/>
</dbReference>
<comment type="function">
    <text evidence="4">Purine nucleoside enzyme that catalyzes the phosphorolysis of adenosine and inosine nucleosides, yielding D-ribose 1-phosphate and the respective free bases, adenine and hypoxanthine. Also catalyzes the phosphorolysis of S-methyl-5'-thioadenosine into adenine and S-methyl-5-thio-alpha-D-ribose 1-phosphate. Also has adenosine deaminase activity.</text>
</comment>
<evidence type="ECO:0000256" key="4">
    <source>
        <dbReference type="ARBA" id="ARBA00003215"/>
    </source>
</evidence>
<evidence type="ECO:0000256" key="15">
    <source>
        <dbReference type="ARBA" id="ARBA00049893"/>
    </source>
</evidence>
<evidence type="ECO:0000256" key="10">
    <source>
        <dbReference type="ARBA" id="ARBA00022833"/>
    </source>
</evidence>
<organism evidence="17 22">
    <name type="scientific">Corynebacterium amycolatum</name>
    <dbReference type="NCBI Taxonomy" id="43765"/>
    <lineage>
        <taxon>Bacteria</taxon>
        <taxon>Bacillati</taxon>
        <taxon>Actinomycetota</taxon>
        <taxon>Actinomycetes</taxon>
        <taxon>Mycobacteriales</taxon>
        <taxon>Corynebacteriaceae</taxon>
        <taxon>Corynebacterium</taxon>
    </lineage>
</organism>
<evidence type="ECO:0000256" key="6">
    <source>
        <dbReference type="ARBA" id="ARBA00011738"/>
    </source>
</evidence>
<dbReference type="GO" id="GO:0016491">
    <property type="term" value="F:oxidoreductase activity"/>
    <property type="evidence" value="ECO:0007669"/>
    <property type="project" value="UniProtKB-KW"/>
</dbReference>
<comment type="catalytic activity">
    <reaction evidence="1">
        <text>inosine + phosphate = alpha-D-ribose 1-phosphate + hypoxanthine</text>
        <dbReference type="Rhea" id="RHEA:27646"/>
        <dbReference type="ChEBI" id="CHEBI:17368"/>
        <dbReference type="ChEBI" id="CHEBI:17596"/>
        <dbReference type="ChEBI" id="CHEBI:43474"/>
        <dbReference type="ChEBI" id="CHEBI:57720"/>
        <dbReference type="EC" id="2.4.2.1"/>
    </reaction>
    <physiologicalReaction direction="left-to-right" evidence="1">
        <dbReference type="Rhea" id="RHEA:27647"/>
    </physiologicalReaction>
</comment>
<dbReference type="EMBL" id="JASOOY020000011">
    <property type="protein sequence ID" value="MEO3716552.1"/>
    <property type="molecule type" value="Genomic_DNA"/>
</dbReference>
<dbReference type="NCBIfam" id="TIGR00726">
    <property type="entry name" value="peptidoglycan editing factor PgeF"/>
    <property type="match status" value="1"/>
</dbReference>
<keyword evidence="10" id="KW-0862">Zinc</keyword>
<gene>
    <name evidence="17" type="primary">pgeF</name>
    <name evidence="18" type="ORF">I6G95_10825</name>
    <name evidence="19" type="ORF">I6H48_11385</name>
    <name evidence="17" type="ORF">QP460_002960</name>
</gene>
<comment type="cofactor">
    <cofactor evidence="2">
        <name>Zn(2+)</name>
        <dbReference type="ChEBI" id="CHEBI:29105"/>
    </cofactor>
</comment>
<dbReference type="SUPFAM" id="SSF64438">
    <property type="entry name" value="CNF1/YfiH-like putative cysteine hydrolases"/>
    <property type="match status" value="1"/>
</dbReference>
<dbReference type="FunFam" id="3.60.140.10:FF:000003">
    <property type="entry name" value="Polyphenol oxidase"/>
    <property type="match status" value="1"/>
</dbReference>
<dbReference type="Proteomes" id="UP000595198">
    <property type="component" value="Chromosome"/>
</dbReference>
<evidence type="ECO:0000313" key="19">
    <source>
        <dbReference type="EMBL" id="QQB82499.1"/>
    </source>
</evidence>
<evidence type="ECO:0000256" key="13">
    <source>
        <dbReference type="ARBA" id="ARBA00047989"/>
    </source>
</evidence>
<comment type="similarity">
    <text evidence="5 16">Belongs to the purine nucleoside phosphorylase YfiH/LACC1 family.</text>
</comment>
<dbReference type="GO" id="GO:0017061">
    <property type="term" value="F:S-methyl-5-thioadenosine phosphorylase activity"/>
    <property type="evidence" value="ECO:0007669"/>
    <property type="project" value="UniProtKB-EC"/>
</dbReference>
<evidence type="ECO:0000256" key="7">
    <source>
        <dbReference type="ARBA" id="ARBA00022679"/>
    </source>
</evidence>
<comment type="catalytic activity">
    <reaction evidence="14">
        <text>adenosine + phosphate = alpha-D-ribose 1-phosphate + adenine</text>
        <dbReference type="Rhea" id="RHEA:27642"/>
        <dbReference type="ChEBI" id="CHEBI:16335"/>
        <dbReference type="ChEBI" id="CHEBI:16708"/>
        <dbReference type="ChEBI" id="CHEBI:43474"/>
        <dbReference type="ChEBI" id="CHEBI:57720"/>
        <dbReference type="EC" id="2.4.2.1"/>
    </reaction>
    <physiologicalReaction direction="left-to-right" evidence="14">
        <dbReference type="Rhea" id="RHEA:27643"/>
    </physiologicalReaction>
</comment>
<dbReference type="EMBL" id="CP065628">
    <property type="protein sequence ID" value="QPR30664.1"/>
    <property type="molecule type" value="Genomic_DNA"/>
</dbReference>
<comment type="cofactor">
    <cofactor evidence="3">
        <name>Cu(2+)</name>
        <dbReference type="ChEBI" id="CHEBI:29036"/>
    </cofactor>
</comment>